<organism evidence="2 3">
    <name type="scientific">Rhodonia placenta</name>
    <dbReference type="NCBI Taxonomy" id="104341"/>
    <lineage>
        <taxon>Eukaryota</taxon>
        <taxon>Fungi</taxon>
        <taxon>Dikarya</taxon>
        <taxon>Basidiomycota</taxon>
        <taxon>Agaricomycotina</taxon>
        <taxon>Agaricomycetes</taxon>
        <taxon>Polyporales</taxon>
        <taxon>Adustoporiaceae</taxon>
        <taxon>Rhodonia</taxon>
    </lineage>
</organism>
<dbReference type="InterPro" id="IPR050055">
    <property type="entry name" value="EF-Tu_GTPase"/>
</dbReference>
<evidence type="ECO:0000313" key="3">
    <source>
        <dbReference type="Proteomes" id="UP000639403"/>
    </source>
</evidence>
<dbReference type="EMBL" id="JADOXO010000455">
    <property type="protein sequence ID" value="KAF9804258.1"/>
    <property type="molecule type" value="Genomic_DNA"/>
</dbReference>
<reference evidence="2" key="2">
    <citation type="journal article" name="Front. Microbiol.">
        <title>Degradative Capacity of Two Strains of Rhodonia placenta: From Phenotype to Genotype.</title>
        <authorList>
            <person name="Kolle M."/>
            <person name="Horta M.A.C."/>
            <person name="Nowrousian M."/>
            <person name="Ohm R.A."/>
            <person name="Benz J.P."/>
            <person name="Pilgard A."/>
        </authorList>
    </citation>
    <scope>NUCLEOTIDE SEQUENCE</scope>
    <source>
        <strain evidence="2">FPRL280</strain>
    </source>
</reference>
<evidence type="ECO:0008006" key="4">
    <source>
        <dbReference type="Google" id="ProtNLM"/>
    </source>
</evidence>
<dbReference type="AlphaFoldDB" id="A0A8H7TXV6"/>
<comment type="caution">
    <text evidence="2">The sequence shown here is derived from an EMBL/GenBank/DDBJ whole genome shotgun (WGS) entry which is preliminary data.</text>
</comment>
<proteinExistence type="predicted"/>
<feature type="compositionally biased region" description="Acidic residues" evidence="1">
    <location>
        <begin position="176"/>
        <end position="187"/>
    </location>
</feature>
<feature type="region of interest" description="Disordered" evidence="1">
    <location>
        <begin position="155"/>
        <end position="202"/>
    </location>
</feature>
<feature type="region of interest" description="Disordered" evidence="1">
    <location>
        <begin position="297"/>
        <end position="367"/>
    </location>
</feature>
<reference evidence="2" key="1">
    <citation type="submission" date="2020-11" db="EMBL/GenBank/DDBJ databases">
        <authorList>
            <person name="Koelle M."/>
            <person name="Horta M.A.C."/>
            <person name="Nowrousian M."/>
            <person name="Ohm R.A."/>
            <person name="Benz P."/>
            <person name="Pilgard A."/>
        </authorList>
    </citation>
    <scope>NUCLEOTIDE SEQUENCE</scope>
    <source>
        <strain evidence="2">FPRL280</strain>
    </source>
</reference>
<dbReference type="PANTHER" id="PTHR43721:SF9">
    <property type="entry name" value="GTP-BINDING PROTEIN 1"/>
    <property type="match status" value="1"/>
</dbReference>
<evidence type="ECO:0000256" key="1">
    <source>
        <dbReference type="SAM" id="MobiDB-lite"/>
    </source>
</evidence>
<feature type="region of interest" description="Disordered" evidence="1">
    <location>
        <begin position="1"/>
        <end position="29"/>
    </location>
</feature>
<sequence length="463" mass="49893">MFGEHESESPRVPSPWDHFLPNESSVDSAKQISRSVPKLVPEAEEGNVEYKLKLTNISPARFARLVTQLKWRLLEGGGQAYYELGVADSGALIGLSRADLEQSLETLEMMAGEIGASVIVVKEIEVPPAMYTLADDAARLLDPVTGGWTRKMKRRMVSPGAGGSGEEDATTTATETETDFTDGDFDDTPSVGTPADDPHASQHNVRCQPFAHRITSHPGRLSTQSSPFISPLDDDLALFSMEPEPPHILAPAAADDAPEPVPAFSVDLEIASVYKPRPMRRRTHALPVAIPAAVLHGKHARRQKYKDKEKKTQPWHTPPESEGNVTAAPGKLDSKAAQRRLARDRRREDKRRAYQAAQGGSTDAPSVEYAAEPVMGADSCIGSIVDEDQLACGLEALHVEAAVASVPSTLSSIDGETTAEDSKPLNIQLGAGPGASRLIVEALVVRKMSIEEAFLDFGGFQLV</sequence>
<dbReference type="PANTHER" id="PTHR43721">
    <property type="entry name" value="ELONGATION FACTOR TU-RELATED"/>
    <property type="match status" value="1"/>
</dbReference>
<accession>A0A8H7TXV6</accession>
<protein>
    <recommendedName>
        <fullName evidence="4">GTP binding protein 2</fullName>
    </recommendedName>
</protein>
<dbReference type="Proteomes" id="UP000639403">
    <property type="component" value="Unassembled WGS sequence"/>
</dbReference>
<evidence type="ECO:0000313" key="2">
    <source>
        <dbReference type="EMBL" id="KAF9804258.1"/>
    </source>
</evidence>
<gene>
    <name evidence="2" type="ORF">IEO21_09459</name>
</gene>
<dbReference type="GO" id="GO:0003746">
    <property type="term" value="F:translation elongation factor activity"/>
    <property type="evidence" value="ECO:0007669"/>
    <property type="project" value="TreeGrafter"/>
</dbReference>
<name>A0A8H7TXV6_9APHY</name>